<reference evidence="15 16" key="1">
    <citation type="submission" date="2014-06" db="EMBL/GenBank/DDBJ databases">
        <title>Whole Genome Sequences of Three Symbiotic Endozoicomonas Bacteria.</title>
        <authorList>
            <person name="Neave M.J."/>
            <person name="Apprill A."/>
            <person name="Voolstra C.R."/>
        </authorList>
    </citation>
    <scope>NUCLEOTIDE SEQUENCE [LARGE SCALE GENOMIC DNA]</scope>
    <source>
        <strain evidence="15 16">DSM 25634</strain>
    </source>
</reference>
<dbReference type="SUPFAM" id="SSF56752">
    <property type="entry name" value="D-aminoacid aminotransferase-like PLP-dependent enzymes"/>
    <property type="match status" value="1"/>
</dbReference>
<dbReference type="InterPro" id="IPR018300">
    <property type="entry name" value="Aminotrans_IV_CS"/>
</dbReference>
<dbReference type="GO" id="GO:0046656">
    <property type="term" value="P:folic acid biosynthetic process"/>
    <property type="evidence" value="ECO:0007669"/>
    <property type="project" value="UniProtKB-KW"/>
</dbReference>
<dbReference type="EC" id="4.1.3.38" evidence="8 12"/>
<keyword evidence="16" id="KW-1185">Reference proteome</keyword>
<dbReference type="eggNOG" id="COG0115">
    <property type="taxonomic scope" value="Bacteria"/>
</dbReference>
<comment type="catalytic activity">
    <reaction evidence="9">
        <text>4-amino-4-deoxychorismate = 4-aminobenzoate + pyruvate + H(+)</text>
        <dbReference type="Rhea" id="RHEA:16201"/>
        <dbReference type="ChEBI" id="CHEBI:15361"/>
        <dbReference type="ChEBI" id="CHEBI:15378"/>
        <dbReference type="ChEBI" id="CHEBI:17836"/>
        <dbReference type="ChEBI" id="CHEBI:58406"/>
        <dbReference type="EC" id="4.1.3.38"/>
    </reaction>
</comment>
<evidence type="ECO:0000256" key="14">
    <source>
        <dbReference type="RuleBase" id="RU004516"/>
    </source>
</evidence>
<dbReference type="PROSITE" id="PS00770">
    <property type="entry name" value="AA_TRANSFER_CLASS_4"/>
    <property type="match status" value="1"/>
</dbReference>
<comment type="caution">
    <text evidence="15">The sequence shown here is derived from an EMBL/GenBank/DDBJ whole genome shotgun (WGS) entry which is preliminary data.</text>
</comment>
<dbReference type="GO" id="GO:0030170">
    <property type="term" value="F:pyridoxal phosphate binding"/>
    <property type="evidence" value="ECO:0007669"/>
    <property type="project" value="InterPro"/>
</dbReference>
<dbReference type="STRING" id="1137799.GZ78_26955"/>
<dbReference type="GO" id="GO:0005829">
    <property type="term" value="C:cytosol"/>
    <property type="evidence" value="ECO:0007669"/>
    <property type="project" value="TreeGrafter"/>
</dbReference>
<dbReference type="Proteomes" id="UP000028073">
    <property type="component" value="Unassembled WGS sequence"/>
</dbReference>
<dbReference type="InterPro" id="IPR017824">
    <property type="entry name" value="Aminodeoxychorismate_lyase_IV"/>
</dbReference>
<proteinExistence type="inferred from homology"/>
<evidence type="ECO:0000256" key="8">
    <source>
        <dbReference type="ARBA" id="ARBA00035676"/>
    </source>
</evidence>
<gene>
    <name evidence="15" type="ORF">GZ78_26955</name>
</gene>
<accession>A0A081N408</accession>
<comment type="subunit">
    <text evidence="3">Homodimer.</text>
</comment>
<dbReference type="Gene3D" id="3.20.10.10">
    <property type="entry name" value="D-amino Acid Aminotransferase, subunit A, domain 2"/>
    <property type="match status" value="1"/>
</dbReference>
<dbReference type="InterPro" id="IPR043131">
    <property type="entry name" value="BCAT-like_N"/>
</dbReference>
<dbReference type="GO" id="GO:0008153">
    <property type="term" value="P:4-aminobenzoate biosynthetic process"/>
    <property type="evidence" value="ECO:0007669"/>
    <property type="project" value="UniProtKB-UniRule"/>
</dbReference>
<evidence type="ECO:0000313" key="16">
    <source>
        <dbReference type="Proteomes" id="UP000028073"/>
    </source>
</evidence>
<evidence type="ECO:0000256" key="10">
    <source>
        <dbReference type="ARBA" id="ARBA00054027"/>
    </source>
</evidence>
<dbReference type="AlphaFoldDB" id="A0A081N408"/>
<evidence type="ECO:0000256" key="12">
    <source>
        <dbReference type="NCBIfam" id="TIGR03461"/>
    </source>
</evidence>
<dbReference type="RefSeq" id="WP_051786521.1">
    <property type="nucleotide sequence ID" value="NZ_JOKH01000009.1"/>
</dbReference>
<organism evidence="15 16">
    <name type="scientific">Endozoicomonas numazuensis</name>
    <dbReference type="NCBI Taxonomy" id="1137799"/>
    <lineage>
        <taxon>Bacteria</taxon>
        <taxon>Pseudomonadati</taxon>
        <taxon>Pseudomonadota</taxon>
        <taxon>Gammaproteobacteria</taxon>
        <taxon>Oceanospirillales</taxon>
        <taxon>Endozoicomonadaceae</taxon>
        <taxon>Endozoicomonas</taxon>
    </lineage>
</organism>
<sequence length="282" mass="30617">MSRNVLDNCNPVSWVNGEPASLVSINDRGLAYGDGLFETIRVQAGMPTLFDLHCKRLCSGAAVLRIPFDLEGFKREVGEFLQAQKLPEGVLKAIVTRGSGGRGYNPVGCENPRRILSFHPLPAYKGSPGLSGIRLHECKTRMGDHAFAGLKHLNRLENVMARSEWQGSDCLEGLLLGLDDRLVEGTMSNLFMVSGSTLLTPDLGRAGVNGVCREFIQEHAQGWGLKVETGDYSLEDLAGAEEVFVCNSVNGIWPVIACGDLNWSVGSVTCTVRDRVQEVLNA</sequence>
<evidence type="ECO:0000256" key="1">
    <source>
        <dbReference type="ARBA" id="ARBA00001933"/>
    </source>
</evidence>
<evidence type="ECO:0000256" key="5">
    <source>
        <dbReference type="ARBA" id="ARBA00022909"/>
    </source>
</evidence>
<comment type="similarity">
    <text evidence="2 13">Belongs to the class-IV pyridoxal-phosphate-dependent aminotransferase family.</text>
</comment>
<dbReference type="InterPro" id="IPR036038">
    <property type="entry name" value="Aminotransferase-like"/>
</dbReference>
<dbReference type="InterPro" id="IPR043132">
    <property type="entry name" value="BCAT-like_C"/>
</dbReference>
<dbReference type="PANTHER" id="PTHR42743:SF2">
    <property type="entry name" value="AMINODEOXYCHORISMATE LYASE"/>
    <property type="match status" value="1"/>
</dbReference>
<evidence type="ECO:0000256" key="4">
    <source>
        <dbReference type="ARBA" id="ARBA00022898"/>
    </source>
</evidence>
<evidence type="ECO:0000256" key="13">
    <source>
        <dbReference type="RuleBase" id="RU004106"/>
    </source>
</evidence>
<comment type="pathway">
    <text evidence="7">Cofactor biosynthesis; tetrahydrofolate biosynthesis; 4-aminobenzoate from chorismate: step 2/2.</text>
</comment>
<evidence type="ECO:0000256" key="7">
    <source>
        <dbReference type="ARBA" id="ARBA00035633"/>
    </source>
</evidence>
<name>A0A081N408_9GAMM</name>
<dbReference type="Pfam" id="PF01063">
    <property type="entry name" value="Aminotran_4"/>
    <property type="match status" value="1"/>
</dbReference>
<evidence type="ECO:0000256" key="9">
    <source>
        <dbReference type="ARBA" id="ARBA00049529"/>
    </source>
</evidence>
<evidence type="ECO:0000256" key="6">
    <source>
        <dbReference type="ARBA" id="ARBA00023239"/>
    </source>
</evidence>
<comment type="cofactor">
    <cofactor evidence="1 14">
        <name>pyridoxal 5'-phosphate</name>
        <dbReference type="ChEBI" id="CHEBI:597326"/>
    </cofactor>
</comment>
<dbReference type="InterPro" id="IPR050571">
    <property type="entry name" value="Class-IV_PLP-Dep_Aminotrnsfr"/>
</dbReference>
<evidence type="ECO:0000256" key="11">
    <source>
        <dbReference type="ARBA" id="ARBA00069174"/>
    </source>
</evidence>
<evidence type="ECO:0000256" key="3">
    <source>
        <dbReference type="ARBA" id="ARBA00011738"/>
    </source>
</evidence>
<dbReference type="CDD" id="cd01559">
    <property type="entry name" value="ADCL_like"/>
    <property type="match status" value="1"/>
</dbReference>
<evidence type="ECO:0000313" key="15">
    <source>
        <dbReference type="EMBL" id="KEQ13181.1"/>
    </source>
</evidence>
<dbReference type="FunFam" id="3.20.10.10:FF:000002">
    <property type="entry name" value="D-alanine aminotransferase"/>
    <property type="match status" value="1"/>
</dbReference>
<evidence type="ECO:0000256" key="2">
    <source>
        <dbReference type="ARBA" id="ARBA00009320"/>
    </source>
</evidence>
<dbReference type="OrthoDB" id="9805628at2"/>
<dbReference type="PANTHER" id="PTHR42743">
    <property type="entry name" value="AMINO-ACID AMINOTRANSFERASE"/>
    <property type="match status" value="1"/>
</dbReference>
<dbReference type="NCBIfam" id="NF004761">
    <property type="entry name" value="PRK06092.1"/>
    <property type="match status" value="1"/>
</dbReference>
<keyword evidence="5" id="KW-0289">Folate biosynthesis</keyword>
<dbReference type="GO" id="GO:0008696">
    <property type="term" value="F:4-amino-4-deoxychorismate lyase activity"/>
    <property type="evidence" value="ECO:0007669"/>
    <property type="project" value="UniProtKB-UniRule"/>
</dbReference>
<dbReference type="EMBL" id="JOKH01000009">
    <property type="protein sequence ID" value="KEQ13181.1"/>
    <property type="molecule type" value="Genomic_DNA"/>
</dbReference>
<dbReference type="Gene3D" id="3.30.470.10">
    <property type="match status" value="1"/>
</dbReference>
<comment type="function">
    <text evidence="10">Involved in the biosynthesis of p-aminobenzoate (PABA), a precursor of tetrahydrofolate. Converts 4-amino-4-deoxychorismate into 4-aminobenzoate (PABA) and pyruvate.</text>
</comment>
<protein>
    <recommendedName>
        <fullName evidence="11 12">Aminodeoxychorismate lyase</fullName>
        <ecNumber evidence="8 12">4.1.3.38</ecNumber>
    </recommendedName>
</protein>
<dbReference type="NCBIfam" id="TIGR03461">
    <property type="entry name" value="pabC_Proteo"/>
    <property type="match status" value="1"/>
</dbReference>
<keyword evidence="6" id="KW-0456">Lyase</keyword>
<keyword evidence="4 14" id="KW-0663">Pyridoxal phosphate</keyword>
<dbReference type="InterPro" id="IPR001544">
    <property type="entry name" value="Aminotrans_IV"/>
</dbReference>